<feature type="compositionally biased region" description="Polar residues" evidence="1">
    <location>
        <begin position="53"/>
        <end position="63"/>
    </location>
</feature>
<evidence type="ECO:0000256" key="1">
    <source>
        <dbReference type="SAM" id="MobiDB-lite"/>
    </source>
</evidence>
<reference evidence="2 3" key="2">
    <citation type="submission" date="2019-09" db="EMBL/GenBank/DDBJ databases">
        <authorList>
            <person name="Jin C."/>
        </authorList>
    </citation>
    <scope>NUCLEOTIDE SEQUENCE [LARGE SCALE GENOMIC DNA]</scope>
    <source>
        <strain evidence="2 3">BN130099</strain>
    </source>
</reference>
<dbReference type="EMBL" id="VUJV01000003">
    <property type="protein sequence ID" value="KAA1419556.1"/>
    <property type="molecule type" value="Genomic_DNA"/>
</dbReference>
<dbReference type="AlphaFoldDB" id="A0A5B1LGM5"/>
<evidence type="ECO:0000313" key="2">
    <source>
        <dbReference type="EMBL" id="KAA1419556.1"/>
    </source>
</evidence>
<feature type="region of interest" description="Disordered" evidence="1">
    <location>
        <begin position="229"/>
        <end position="272"/>
    </location>
</feature>
<name>A0A5B1LGM5_9ACTN</name>
<protein>
    <recommendedName>
        <fullName evidence="4">DUF4232 domain-containing protein</fullName>
    </recommendedName>
</protein>
<keyword evidence="3" id="KW-1185">Reference proteome</keyword>
<gene>
    <name evidence="2" type="ORF">F0U44_14115</name>
</gene>
<dbReference type="Proteomes" id="UP000325003">
    <property type="component" value="Unassembled WGS sequence"/>
</dbReference>
<accession>A0A5B1LGM5</accession>
<feature type="region of interest" description="Disordered" evidence="1">
    <location>
        <begin position="41"/>
        <end position="88"/>
    </location>
</feature>
<dbReference type="RefSeq" id="WP_149728899.1">
    <property type="nucleotide sequence ID" value="NZ_VUJV01000003.1"/>
</dbReference>
<proteinExistence type="predicted"/>
<comment type="caution">
    <text evidence="2">The sequence shown here is derived from an EMBL/GenBank/DDBJ whole genome shotgun (WGS) entry which is preliminary data.</text>
</comment>
<reference evidence="2 3" key="1">
    <citation type="submission" date="2019-09" db="EMBL/GenBank/DDBJ databases">
        <title>Nocardioides panacisoli sp. nov., isolated from the soil of a ginseng field.</title>
        <authorList>
            <person name="Cho C."/>
        </authorList>
    </citation>
    <scope>NUCLEOTIDE SEQUENCE [LARGE SCALE GENOMIC DNA]</scope>
    <source>
        <strain evidence="2 3">BN130099</strain>
    </source>
</reference>
<feature type="compositionally biased region" description="Polar residues" evidence="1">
    <location>
        <begin position="260"/>
        <end position="272"/>
    </location>
</feature>
<organism evidence="2 3">
    <name type="scientific">Nocardioides humilatus</name>
    <dbReference type="NCBI Taxonomy" id="2607660"/>
    <lineage>
        <taxon>Bacteria</taxon>
        <taxon>Bacillati</taxon>
        <taxon>Actinomycetota</taxon>
        <taxon>Actinomycetes</taxon>
        <taxon>Propionibacteriales</taxon>
        <taxon>Nocardioidaceae</taxon>
        <taxon>Nocardioides</taxon>
    </lineage>
</organism>
<evidence type="ECO:0000313" key="3">
    <source>
        <dbReference type="Proteomes" id="UP000325003"/>
    </source>
</evidence>
<feature type="compositionally biased region" description="Basic residues" evidence="1">
    <location>
        <begin position="66"/>
        <end position="77"/>
    </location>
</feature>
<sequence length="272" mass="28982">MPPMTRGPLPAGVYWRRRLFVLALAATMVFVIGNVLSGGSDGKDDAPAARQVSGETTPSQTITVKERKKHGKGKRRNTGAVQGPTFDPTILVDPQGNCEPADVRITPVVSGAVAGRPVTIGLNVRTVQADACYFRIGSDKVTVKITKGGREIWSSRECPEPIPSESIVVRRVVATLVQMTWDAHESDSSCSHRRQWLMPGKFSISTSALGGEPAGSEFDLAAPVAETVTITPHPHRHPKGDKGDNNGAGGDQGQQDDATGNPSDTSTNEPRR</sequence>
<evidence type="ECO:0008006" key="4">
    <source>
        <dbReference type="Google" id="ProtNLM"/>
    </source>
</evidence>